<dbReference type="InterPro" id="IPR011990">
    <property type="entry name" value="TPR-like_helical_dom_sf"/>
</dbReference>
<organism evidence="3 4">
    <name type="scientific">Dinghuibacter silviterrae</name>
    <dbReference type="NCBI Taxonomy" id="1539049"/>
    <lineage>
        <taxon>Bacteria</taxon>
        <taxon>Pseudomonadati</taxon>
        <taxon>Bacteroidota</taxon>
        <taxon>Chitinophagia</taxon>
        <taxon>Chitinophagales</taxon>
        <taxon>Chitinophagaceae</taxon>
        <taxon>Dinghuibacter</taxon>
    </lineage>
</organism>
<dbReference type="Proteomes" id="UP000294498">
    <property type="component" value="Unassembled WGS sequence"/>
</dbReference>
<dbReference type="PANTHER" id="PTHR35190">
    <property type="entry name" value="PROTEIN DCD1B"/>
    <property type="match status" value="1"/>
</dbReference>
<dbReference type="InterPro" id="IPR047803">
    <property type="entry name" value="DCD1A/B-like"/>
</dbReference>
<dbReference type="InterPro" id="IPR005079">
    <property type="entry name" value="Peptidase_C45_hydrolase"/>
</dbReference>
<dbReference type="Gene3D" id="3.60.60.10">
    <property type="entry name" value="Penicillin V Acylase, Chain A"/>
    <property type="match status" value="1"/>
</dbReference>
<protein>
    <submittedName>
        <fullName evidence="3">Acyl-CoA:6-aminopenicillanic acid acyl transferase</fullName>
    </submittedName>
</protein>
<reference evidence="3 4" key="1">
    <citation type="submission" date="2019-03" db="EMBL/GenBank/DDBJ databases">
        <title>Genomic Encyclopedia of Type Strains, Phase IV (KMG-IV): sequencing the most valuable type-strain genomes for metagenomic binning, comparative biology and taxonomic classification.</title>
        <authorList>
            <person name="Goeker M."/>
        </authorList>
    </citation>
    <scope>NUCLEOTIDE SEQUENCE [LARGE SCALE GENOMIC DNA]</scope>
    <source>
        <strain evidence="3 4">DSM 100059</strain>
    </source>
</reference>
<dbReference type="AlphaFoldDB" id="A0A4R8DV61"/>
<dbReference type="PANTHER" id="PTHR35190:SF2">
    <property type="entry name" value="PROTEIN DCD1B"/>
    <property type="match status" value="1"/>
</dbReference>
<dbReference type="EMBL" id="SODV01000001">
    <property type="protein sequence ID" value="TDX02294.1"/>
    <property type="molecule type" value="Genomic_DNA"/>
</dbReference>
<dbReference type="InterPro" id="IPR047794">
    <property type="entry name" value="C45_proenzyme-like"/>
</dbReference>
<keyword evidence="4" id="KW-1185">Reference proteome</keyword>
<accession>A0A4R8DV61</accession>
<sequence>MIALFIIVGLLIAGACYAWSVTRLRPPRIDDRTADALIRAEVAPGVFTIGPNWLRKSTSGLYEMYVEGRPYERGVVNGKLAAELVVLQEDYFNEQIVKMIPGERYLKFLKYFVGWFNRKLPRHVTTEYKQEIFGVSRSASDKYGYIGTPYQRILNYHAAHDIGHALQNLALVGCTSFGTWGSRSVDGALIIGRNFDFYVGDHFALNKIVQFEAPSEGHRFAFVTWGGFIGVVSGMNEKGLTVTINAAKSGIPMASATPVSLVAREILQYAGTIDEAVRIARSRRMFVSESFLIGSAADGKAILVEKTPKALEVYDPGGERILCANHFQSTGLRARDGVRTRDGLRAPDSEGAPEGEGTASPYRQRRLEELLDGLGPNTVEKTIGVLRDVKGLGGADIGLGNEKSVNQLIAHHSVVFEPQQLRMWVSTAPWQEGAFMCYDLRKAWANLDPREELSTGAIPPDPLMGTPAFAGFLAFRELKHQMDAGETIDPEALVKADPEYYHAYVLAGDYCYKRGERDKARAYYEEALTKEIATAKEEAYIRKQIQR</sequence>
<proteinExistence type="predicted"/>
<feature type="domain" description="Peptidase C45 hydrolase" evidence="2">
    <location>
        <begin position="187"/>
        <end position="391"/>
    </location>
</feature>
<comment type="caution">
    <text evidence="3">The sequence shown here is derived from an EMBL/GenBank/DDBJ whole genome shotgun (WGS) entry which is preliminary data.</text>
</comment>
<dbReference type="SUPFAM" id="SSF48452">
    <property type="entry name" value="TPR-like"/>
    <property type="match status" value="1"/>
</dbReference>
<dbReference type="RefSeq" id="WP_133994912.1">
    <property type="nucleotide sequence ID" value="NZ_SODV01000001.1"/>
</dbReference>
<gene>
    <name evidence="3" type="ORF">EDB95_3349</name>
</gene>
<evidence type="ECO:0000259" key="2">
    <source>
        <dbReference type="Pfam" id="PF03417"/>
    </source>
</evidence>
<dbReference type="GO" id="GO:0016740">
    <property type="term" value="F:transferase activity"/>
    <property type="evidence" value="ECO:0007669"/>
    <property type="project" value="UniProtKB-KW"/>
</dbReference>
<evidence type="ECO:0000313" key="4">
    <source>
        <dbReference type="Proteomes" id="UP000294498"/>
    </source>
</evidence>
<evidence type="ECO:0000256" key="1">
    <source>
        <dbReference type="SAM" id="MobiDB-lite"/>
    </source>
</evidence>
<feature type="compositionally biased region" description="Basic and acidic residues" evidence="1">
    <location>
        <begin position="338"/>
        <end position="348"/>
    </location>
</feature>
<dbReference type="Pfam" id="PF03417">
    <property type="entry name" value="AAT"/>
    <property type="match status" value="1"/>
</dbReference>
<feature type="region of interest" description="Disordered" evidence="1">
    <location>
        <begin position="338"/>
        <end position="362"/>
    </location>
</feature>
<dbReference type="NCBIfam" id="NF040521">
    <property type="entry name" value="C45_proenzyme"/>
    <property type="match status" value="1"/>
</dbReference>
<dbReference type="OrthoDB" id="5480874at2"/>
<evidence type="ECO:0000313" key="3">
    <source>
        <dbReference type="EMBL" id="TDX02294.1"/>
    </source>
</evidence>
<keyword evidence="3" id="KW-0808">Transferase</keyword>
<name>A0A4R8DV61_9BACT</name>